<dbReference type="RefSeq" id="WP_377249110.1">
    <property type="nucleotide sequence ID" value="NZ_JBHLXP010000011.1"/>
</dbReference>
<gene>
    <name evidence="5" type="ORF">ACFFJP_21190</name>
</gene>
<dbReference type="Proteomes" id="UP001589813">
    <property type="component" value="Unassembled WGS sequence"/>
</dbReference>
<dbReference type="InterPro" id="IPR012379">
    <property type="entry name" value="LytTR_MHYE"/>
</dbReference>
<evidence type="ECO:0000256" key="2">
    <source>
        <dbReference type="SAM" id="MobiDB-lite"/>
    </source>
</evidence>
<dbReference type="PANTHER" id="PTHR37299">
    <property type="entry name" value="TRANSCRIPTIONAL REGULATOR-RELATED"/>
    <property type="match status" value="1"/>
</dbReference>
<keyword evidence="1" id="KW-0902">Two-component regulatory system</keyword>
<dbReference type="Gene3D" id="2.40.50.1020">
    <property type="entry name" value="LytTr DNA-binding domain"/>
    <property type="match status" value="1"/>
</dbReference>
<evidence type="ECO:0000256" key="3">
    <source>
        <dbReference type="SAM" id="Phobius"/>
    </source>
</evidence>
<evidence type="ECO:0000313" key="6">
    <source>
        <dbReference type="Proteomes" id="UP001589813"/>
    </source>
</evidence>
<keyword evidence="3" id="KW-1133">Transmembrane helix</keyword>
<evidence type="ECO:0000256" key="1">
    <source>
        <dbReference type="ARBA" id="ARBA00023012"/>
    </source>
</evidence>
<organism evidence="5 6">
    <name type="scientific">Rheinheimera tilapiae</name>
    <dbReference type="NCBI Taxonomy" id="875043"/>
    <lineage>
        <taxon>Bacteria</taxon>
        <taxon>Pseudomonadati</taxon>
        <taxon>Pseudomonadota</taxon>
        <taxon>Gammaproteobacteria</taxon>
        <taxon>Chromatiales</taxon>
        <taxon>Chromatiaceae</taxon>
        <taxon>Rheinheimera</taxon>
    </lineage>
</organism>
<feature type="transmembrane region" description="Helical" evidence="3">
    <location>
        <begin position="101"/>
        <end position="121"/>
    </location>
</feature>
<feature type="compositionally biased region" description="Low complexity" evidence="2">
    <location>
        <begin position="198"/>
        <end position="207"/>
    </location>
</feature>
<feature type="compositionally biased region" description="Polar residues" evidence="2">
    <location>
        <begin position="185"/>
        <end position="197"/>
    </location>
</feature>
<dbReference type="InterPro" id="IPR007492">
    <property type="entry name" value="LytTR_DNA-bd_dom"/>
</dbReference>
<feature type="region of interest" description="Disordered" evidence="2">
    <location>
        <begin position="182"/>
        <end position="210"/>
    </location>
</feature>
<accession>A0ABV6BIV2</accession>
<name>A0ABV6BIV2_9GAMM</name>
<keyword evidence="3" id="KW-0812">Transmembrane</keyword>
<feature type="transmembrane region" description="Helical" evidence="3">
    <location>
        <begin position="26"/>
        <end position="43"/>
    </location>
</feature>
<dbReference type="PROSITE" id="PS50930">
    <property type="entry name" value="HTH_LYTTR"/>
    <property type="match status" value="1"/>
</dbReference>
<feature type="domain" description="HTH LytTR-type" evidence="4">
    <location>
        <begin position="218"/>
        <end position="322"/>
    </location>
</feature>
<dbReference type="EMBL" id="JBHLXP010000011">
    <property type="protein sequence ID" value="MFC0050806.1"/>
    <property type="molecule type" value="Genomic_DNA"/>
</dbReference>
<dbReference type="SMART" id="SM00850">
    <property type="entry name" value="LytTR"/>
    <property type="match status" value="1"/>
</dbReference>
<proteinExistence type="predicted"/>
<keyword evidence="6" id="KW-1185">Reference proteome</keyword>
<comment type="caution">
    <text evidence="5">The sequence shown here is derived from an EMBL/GenBank/DDBJ whole genome shotgun (WGS) entry which is preliminary data.</text>
</comment>
<protein>
    <submittedName>
        <fullName evidence="5">LytR/AlgR family response regulator transcription factor</fullName>
    </submittedName>
</protein>
<sequence length="324" mass="37444">MTKTVEDITRGRDQHWWIETISQRPLLYAWLIYAVFIMLNNSIEANTVWLEHSRNPLNTLDWWEPWLWEISSAISTLVLAPLLFLSFDRQPLRFGQPLQQCLWHFGVSLLFCLAHVALMVAQRELVYGWTGDDYDFGPIARELWYEYRKDVWGYLNLLVTYQLCAMVWRRIRGEASVLAAAETDGPQNDQTDATPDASQSQLQSQSQKEPQCRPLQHLLVKKLDKEFLLEVSAIEYLEACGNYVNLHSQGRIYPLRSTLSQLIEQLGNQGFSRVHRSFAVNHTVVAELSYEPSGDGEIRLKSGVTVPLSRRYKDDFRAGLLPVR</sequence>
<dbReference type="Pfam" id="PF04397">
    <property type="entry name" value="LytTR"/>
    <property type="match status" value="1"/>
</dbReference>
<evidence type="ECO:0000313" key="5">
    <source>
        <dbReference type="EMBL" id="MFC0050806.1"/>
    </source>
</evidence>
<keyword evidence="3" id="KW-0472">Membrane</keyword>
<feature type="transmembrane region" description="Helical" evidence="3">
    <location>
        <begin position="66"/>
        <end position="85"/>
    </location>
</feature>
<dbReference type="PANTHER" id="PTHR37299:SF1">
    <property type="entry name" value="STAGE 0 SPORULATION PROTEIN A HOMOLOG"/>
    <property type="match status" value="1"/>
</dbReference>
<dbReference type="InterPro" id="IPR046947">
    <property type="entry name" value="LytR-like"/>
</dbReference>
<evidence type="ECO:0000259" key="4">
    <source>
        <dbReference type="PROSITE" id="PS50930"/>
    </source>
</evidence>
<reference evidence="5 6" key="1">
    <citation type="submission" date="2024-09" db="EMBL/GenBank/DDBJ databases">
        <authorList>
            <person name="Sun Q."/>
            <person name="Mori K."/>
        </authorList>
    </citation>
    <scope>NUCLEOTIDE SEQUENCE [LARGE SCALE GENOMIC DNA]</scope>
    <source>
        <strain evidence="5 6">KCTC 23315</strain>
    </source>
</reference>
<dbReference type="PIRSF" id="PIRSF031767">
    <property type="entry name" value="MHYE_LytTR"/>
    <property type="match status" value="1"/>
</dbReference>